<dbReference type="AlphaFoldDB" id="A0A9Q0LYI8"/>
<name>A0A9Q0LYI8_BLOTA</name>
<dbReference type="EMBL" id="JAPWDV010000004">
    <property type="protein sequence ID" value="KAJ6215819.1"/>
    <property type="molecule type" value="Genomic_DNA"/>
</dbReference>
<protein>
    <submittedName>
        <fullName evidence="1">Uncharacterized protein</fullName>
    </submittedName>
</protein>
<organism evidence="1 2">
    <name type="scientific">Blomia tropicalis</name>
    <name type="common">Mite</name>
    <dbReference type="NCBI Taxonomy" id="40697"/>
    <lineage>
        <taxon>Eukaryota</taxon>
        <taxon>Metazoa</taxon>
        <taxon>Ecdysozoa</taxon>
        <taxon>Arthropoda</taxon>
        <taxon>Chelicerata</taxon>
        <taxon>Arachnida</taxon>
        <taxon>Acari</taxon>
        <taxon>Acariformes</taxon>
        <taxon>Sarcoptiformes</taxon>
        <taxon>Astigmata</taxon>
        <taxon>Glycyphagoidea</taxon>
        <taxon>Echimyopodidae</taxon>
        <taxon>Blomia</taxon>
    </lineage>
</organism>
<dbReference type="Proteomes" id="UP001142055">
    <property type="component" value="Chromosome 4"/>
</dbReference>
<gene>
    <name evidence="1" type="ORF">RDWZM_010319</name>
</gene>
<sequence length="60" mass="7159">MMILIFGPLNVIDNGPDPEIHHYIPWDQLSNQSFINNFKDFGFIVSTFYHNCVYLYFDEQ</sequence>
<accession>A0A9Q0LYI8</accession>
<reference evidence="1" key="1">
    <citation type="submission" date="2022-12" db="EMBL/GenBank/DDBJ databases">
        <title>Genome assemblies of Blomia tropicalis.</title>
        <authorList>
            <person name="Cui Y."/>
        </authorList>
    </citation>
    <scope>NUCLEOTIDE SEQUENCE</scope>
    <source>
        <tissue evidence="1">Adult mites</tissue>
    </source>
</reference>
<evidence type="ECO:0000313" key="1">
    <source>
        <dbReference type="EMBL" id="KAJ6215819.1"/>
    </source>
</evidence>
<proteinExistence type="predicted"/>
<evidence type="ECO:0000313" key="2">
    <source>
        <dbReference type="Proteomes" id="UP001142055"/>
    </source>
</evidence>
<feature type="non-terminal residue" evidence="1">
    <location>
        <position position="60"/>
    </location>
</feature>
<comment type="caution">
    <text evidence="1">The sequence shown here is derived from an EMBL/GenBank/DDBJ whole genome shotgun (WGS) entry which is preliminary data.</text>
</comment>
<keyword evidence="2" id="KW-1185">Reference proteome</keyword>